<comment type="caution">
    <text evidence="1">The sequence shown here is derived from an EMBL/GenBank/DDBJ whole genome shotgun (WGS) entry which is preliminary data.</text>
</comment>
<proteinExistence type="predicted"/>
<name>V8CIA0_9BACT</name>
<dbReference type="EMBL" id="AZJH01000036">
    <property type="protein sequence ID" value="ETD26446.1"/>
    <property type="molecule type" value="Genomic_DNA"/>
</dbReference>
<evidence type="ECO:0000313" key="1">
    <source>
        <dbReference type="EMBL" id="ETD26446.1"/>
    </source>
</evidence>
<dbReference type="AlphaFoldDB" id="V8CIA0"/>
<keyword evidence="2" id="KW-1185">Reference proteome</keyword>
<gene>
    <name evidence="1" type="ORF">HMPREF1173_02206</name>
</gene>
<organism evidence="1 2">
    <name type="scientific">Prevotella nigrescens CC14M</name>
    <dbReference type="NCBI Taxonomy" id="1073366"/>
    <lineage>
        <taxon>Bacteria</taxon>
        <taxon>Pseudomonadati</taxon>
        <taxon>Bacteroidota</taxon>
        <taxon>Bacteroidia</taxon>
        <taxon>Bacteroidales</taxon>
        <taxon>Prevotellaceae</taxon>
        <taxon>Prevotella</taxon>
    </lineage>
</organism>
<accession>V8CIA0</accession>
<dbReference type="PATRIC" id="fig|1073366.3.peg.2260"/>
<evidence type="ECO:0000313" key="2">
    <source>
        <dbReference type="Proteomes" id="UP000018727"/>
    </source>
</evidence>
<dbReference type="Proteomes" id="UP000018727">
    <property type="component" value="Unassembled WGS sequence"/>
</dbReference>
<dbReference type="HOGENOM" id="CLU_3255870_0_0_10"/>
<sequence length="42" mass="4756">MVKKLQNHGTNEMKDCGVQRINDICGAKDRVIEKKCVSLQHS</sequence>
<protein>
    <submittedName>
        <fullName evidence="1">Uncharacterized protein</fullName>
    </submittedName>
</protein>
<reference evidence="1 2" key="1">
    <citation type="submission" date="2013-10" db="EMBL/GenBank/DDBJ databases">
        <title>The Genome Sequence of Prevotella nigrescens CC14M.</title>
        <authorList>
            <consortium name="The Broad Institute Genomics Platform"/>
            <person name="Earl A."/>
            <person name="Allen-Vercoe E."/>
            <person name="Daigneault M."/>
            <person name="Young S.K."/>
            <person name="Zeng Q."/>
            <person name="Gargeya S."/>
            <person name="Fitzgerald M."/>
            <person name="Abouelleil A."/>
            <person name="Alvarado L."/>
            <person name="Chapman S.B."/>
            <person name="Gainer-Dewar J."/>
            <person name="Goldberg J."/>
            <person name="Griggs A."/>
            <person name="Gujja S."/>
            <person name="Hansen M."/>
            <person name="Howarth C."/>
            <person name="Imamovic A."/>
            <person name="Ireland A."/>
            <person name="Larimer J."/>
            <person name="McCowan C."/>
            <person name="Murphy C."/>
            <person name="Pearson M."/>
            <person name="Poon T.W."/>
            <person name="Priest M."/>
            <person name="Roberts A."/>
            <person name="Saif S."/>
            <person name="Shea T."/>
            <person name="Sykes S."/>
            <person name="Wortman J."/>
            <person name="Nusbaum C."/>
            <person name="Birren B."/>
        </authorList>
    </citation>
    <scope>NUCLEOTIDE SEQUENCE [LARGE SCALE GENOMIC DNA]</scope>
    <source>
        <strain evidence="1 2">CC14M</strain>
    </source>
</reference>